<evidence type="ECO:0000256" key="7">
    <source>
        <dbReference type="RuleBase" id="RU004456"/>
    </source>
</evidence>
<gene>
    <name evidence="10" type="ORF">K0B96_00115</name>
</gene>
<evidence type="ECO:0000259" key="9">
    <source>
        <dbReference type="Pfam" id="PF17763"/>
    </source>
</evidence>
<dbReference type="PANTHER" id="PTHR11707:SF28">
    <property type="entry name" value="60 KDA LYSOPHOSPHOLIPASE"/>
    <property type="match status" value="1"/>
</dbReference>
<dbReference type="SMART" id="SM00870">
    <property type="entry name" value="Asparaginase"/>
    <property type="match status" value="1"/>
</dbReference>
<dbReference type="RefSeq" id="WP_220162394.1">
    <property type="nucleotide sequence ID" value="NZ_CP080507.1"/>
</dbReference>
<dbReference type="PROSITE" id="PS00917">
    <property type="entry name" value="ASN_GLN_ASE_2"/>
    <property type="match status" value="1"/>
</dbReference>
<evidence type="ECO:0000313" key="10">
    <source>
        <dbReference type="EMBL" id="QYM79054.1"/>
    </source>
</evidence>
<feature type="active site" description="O-isoaspartyl threonine intermediate" evidence="3">
    <location>
        <position position="24"/>
    </location>
</feature>
<dbReference type="GO" id="GO:0004067">
    <property type="term" value="F:asparaginase activity"/>
    <property type="evidence" value="ECO:0007669"/>
    <property type="project" value="UniProtKB-UniRule"/>
</dbReference>
<proteinExistence type="inferred from homology"/>
<dbReference type="SUPFAM" id="SSF53774">
    <property type="entry name" value="Glutaminase/Asparaginase"/>
    <property type="match status" value="1"/>
</dbReference>
<evidence type="ECO:0000256" key="1">
    <source>
        <dbReference type="ARBA" id="ARBA00010518"/>
    </source>
</evidence>
<evidence type="ECO:0000313" key="11">
    <source>
        <dbReference type="Proteomes" id="UP000825051"/>
    </source>
</evidence>
<keyword evidence="11" id="KW-1185">Reference proteome</keyword>
<dbReference type="InterPro" id="IPR036152">
    <property type="entry name" value="Asp/glu_Ase-like_sf"/>
</dbReference>
<dbReference type="KEGG" id="ole:K0B96_00115"/>
<dbReference type="InterPro" id="IPR004550">
    <property type="entry name" value="AsnASE_II"/>
</dbReference>
<feature type="active site" evidence="6">
    <location>
        <position position="103"/>
    </location>
</feature>
<dbReference type="PIRSF" id="PIRSF001220">
    <property type="entry name" value="L-ASNase_gatD"/>
    <property type="match status" value="1"/>
</dbReference>
<dbReference type="PIRSF" id="PIRSF500176">
    <property type="entry name" value="L_ASNase"/>
    <property type="match status" value="1"/>
</dbReference>
<evidence type="ECO:0000256" key="3">
    <source>
        <dbReference type="PIRSR" id="PIRSR001220-1"/>
    </source>
</evidence>
<reference evidence="10" key="1">
    <citation type="submission" date="2021-08" db="EMBL/GenBank/DDBJ databases">
        <title>Genome of a novel bacterium of the phylum Verrucomicrobia, Oleiharenicola sp. KSB-15.</title>
        <authorList>
            <person name="Chung J.-H."/>
            <person name="Ahn J.-H."/>
            <person name="Yoon Y."/>
            <person name="Kim D.-Y."/>
            <person name="An S.-H."/>
            <person name="Park I."/>
            <person name="Yeon J."/>
        </authorList>
    </citation>
    <scope>NUCLEOTIDE SEQUENCE</scope>
    <source>
        <strain evidence="10">KSB-15</strain>
    </source>
</reference>
<dbReference type="NCBIfam" id="TIGR00520">
    <property type="entry name" value="asnASE_II"/>
    <property type="match status" value="1"/>
</dbReference>
<dbReference type="GO" id="GO:0006528">
    <property type="term" value="P:asparagine metabolic process"/>
    <property type="evidence" value="ECO:0007669"/>
    <property type="project" value="InterPro"/>
</dbReference>
<dbReference type="PRINTS" id="PR00139">
    <property type="entry name" value="ASNGLNASE"/>
</dbReference>
<protein>
    <submittedName>
        <fullName evidence="10">Type II asparaginase</fullName>
        <ecNumber evidence="10">3.5.1.1</ecNumber>
    </submittedName>
</protein>
<accession>A0A8F9TWF6</accession>
<dbReference type="InterPro" id="IPR020827">
    <property type="entry name" value="Asparaginase/glutaminase_AS1"/>
</dbReference>
<comment type="similarity">
    <text evidence="1 7">Belongs to the asparaginase 1 family.</text>
</comment>
<dbReference type="FunFam" id="3.40.50.1170:FF:000001">
    <property type="entry name" value="L-asparaginase 2"/>
    <property type="match status" value="1"/>
</dbReference>
<evidence type="ECO:0000256" key="6">
    <source>
        <dbReference type="PROSITE-ProRule" id="PRU10100"/>
    </source>
</evidence>
<dbReference type="AlphaFoldDB" id="A0A8F9TWF6"/>
<feature type="active site" evidence="5">
    <location>
        <position position="24"/>
    </location>
</feature>
<dbReference type="InterPro" id="IPR027475">
    <property type="entry name" value="Asparaginase/glutaminase_AS2"/>
</dbReference>
<dbReference type="Gene3D" id="3.40.50.40">
    <property type="match status" value="1"/>
</dbReference>
<dbReference type="InterPro" id="IPR027473">
    <property type="entry name" value="L-asparaginase_C"/>
</dbReference>
<name>A0A8F9TWF6_9BACT</name>
<dbReference type="InterPro" id="IPR006034">
    <property type="entry name" value="Asparaginase/glutaminase-like"/>
</dbReference>
<dbReference type="PROSITE" id="PS51732">
    <property type="entry name" value="ASN_GLN_ASE_3"/>
    <property type="match status" value="1"/>
</dbReference>
<dbReference type="InterPro" id="IPR037152">
    <property type="entry name" value="L-asparaginase_N_sf"/>
</dbReference>
<dbReference type="PANTHER" id="PTHR11707">
    <property type="entry name" value="L-ASPARAGINASE"/>
    <property type="match status" value="1"/>
</dbReference>
<dbReference type="Pfam" id="PF00710">
    <property type="entry name" value="Asparaginase"/>
    <property type="match status" value="1"/>
</dbReference>
<feature type="domain" description="L-asparaginase N-terminal" evidence="8">
    <location>
        <begin position="15"/>
        <end position="206"/>
    </location>
</feature>
<dbReference type="InterPro" id="IPR040919">
    <property type="entry name" value="Asparaginase_C"/>
</dbReference>
<sequence>MPRASATPFLNPLPRVRLLATGGTIAGAQLTTTSRGYQAGAFSIDNLITALPQLADIAQLEIEQVARLGSQDMDETVWLNLAARADTALASAEVAGVVVTHGTDTMEETAYFLNLILASDQPVVLVGAMRPATAISADGPMNLYNALAVATHPDSRGRGVLVVANDEIHFAREVVKTNTTQLGTFKSPNRGLAGLVNAGRLHFFGAPPRRHTSGSAFSLDGLTALPRVHILYAHAGLTRELIDAAVQTGAAGLVIAGVGDGNMSSAALAACADAVSRGVAVVRSSRTGGGVVERNIEIDDDRHGFIAADELNPQKARVLLMLALTRTRDPRELQEIFFTY</sequence>
<dbReference type="EC" id="3.5.1.1" evidence="10"/>
<dbReference type="EMBL" id="CP080507">
    <property type="protein sequence ID" value="QYM79054.1"/>
    <property type="molecule type" value="Genomic_DNA"/>
</dbReference>
<feature type="domain" description="Asparaginase/glutaminase C-terminal" evidence="9">
    <location>
        <begin position="227"/>
        <end position="337"/>
    </location>
</feature>
<keyword evidence="2 10" id="KW-0378">Hydrolase</keyword>
<dbReference type="Proteomes" id="UP000825051">
    <property type="component" value="Chromosome"/>
</dbReference>
<dbReference type="InterPro" id="IPR027474">
    <property type="entry name" value="L-asparaginase_N"/>
</dbReference>
<evidence type="ECO:0000256" key="2">
    <source>
        <dbReference type="ARBA" id="ARBA00022801"/>
    </source>
</evidence>
<dbReference type="Pfam" id="PF17763">
    <property type="entry name" value="Asparaginase_C"/>
    <property type="match status" value="1"/>
</dbReference>
<evidence type="ECO:0000256" key="4">
    <source>
        <dbReference type="PIRSR" id="PIRSR001220-2"/>
    </source>
</evidence>
<feature type="binding site" evidence="4">
    <location>
        <begin position="103"/>
        <end position="104"/>
    </location>
    <ligand>
        <name>substrate</name>
    </ligand>
</feature>
<dbReference type="Gene3D" id="3.40.50.1170">
    <property type="entry name" value="L-asparaginase, N-terminal domain"/>
    <property type="match status" value="1"/>
</dbReference>
<evidence type="ECO:0000259" key="8">
    <source>
        <dbReference type="Pfam" id="PF00710"/>
    </source>
</evidence>
<dbReference type="PROSITE" id="PS00144">
    <property type="entry name" value="ASN_GLN_ASE_1"/>
    <property type="match status" value="1"/>
</dbReference>
<evidence type="ECO:0000256" key="5">
    <source>
        <dbReference type="PROSITE-ProRule" id="PRU10099"/>
    </source>
</evidence>
<organism evidence="10 11">
    <name type="scientific">Horticoccus luteus</name>
    <dbReference type="NCBI Taxonomy" id="2862869"/>
    <lineage>
        <taxon>Bacteria</taxon>
        <taxon>Pseudomonadati</taxon>
        <taxon>Verrucomicrobiota</taxon>
        <taxon>Opitutia</taxon>
        <taxon>Opitutales</taxon>
        <taxon>Opitutaceae</taxon>
        <taxon>Horticoccus</taxon>
    </lineage>
</organism>
<dbReference type="CDD" id="cd08964">
    <property type="entry name" value="L-asparaginase_II"/>
    <property type="match status" value="1"/>
</dbReference>
<feature type="binding site" evidence="4">
    <location>
        <position position="70"/>
    </location>
    <ligand>
        <name>substrate</name>
    </ligand>
</feature>